<protein>
    <submittedName>
        <fullName evidence="4">Uncharacterized protein</fullName>
    </submittedName>
</protein>
<feature type="repeat" description="TPR" evidence="3">
    <location>
        <begin position="241"/>
        <end position="274"/>
    </location>
</feature>
<organism evidence="4 5">
    <name type="scientific">Rotaria socialis</name>
    <dbReference type="NCBI Taxonomy" id="392032"/>
    <lineage>
        <taxon>Eukaryota</taxon>
        <taxon>Metazoa</taxon>
        <taxon>Spiralia</taxon>
        <taxon>Gnathifera</taxon>
        <taxon>Rotifera</taxon>
        <taxon>Eurotatoria</taxon>
        <taxon>Bdelloidea</taxon>
        <taxon>Philodinida</taxon>
        <taxon>Philodinidae</taxon>
        <taxon>Rotaria</taxon>
    </lineage>
</organism>
<evidence type="ECO:0000313" key="4">
    <source>
        <dbReference type="EMBL" id="CAF4882364.1"/>
    </source>
</evidence>
<gene>
    <name evidence="4" type="ORF">QYT958_LOCUS29454</name>
</gene>
<evidence type="ECO:0000256" key="3">
    <source>
        <dbReference type="PROSITE-ProRule" id="PRU00339"/>
    </source>
</evidence>
<dbReference type="AlphaFoldDB" id="A0A821U3W6"/>
<name>A0A821U3W6_9BILA</name>
<sequence>MPKVDAIYIFCGNQACHESWSKDWPKIRGVFISIKPICESLKKVAGECDHDSIPMSFVPKQTMTKGATGSDEKSLDQLPPSYMYSAAKNSRLWEVPLTITGDNDPQLAGLTGRIKVEIDGRGWQRMATLMLKVGHFNQAEELYNELLENASNDRDRAHIYHILAMMKTAQGKYPEAIKFYEESLEIHRKTLREDDISLANTYNNIGVVYNNMDEYSKALEFYEKSHKIQAISLPKNHPDLAFPYNWLGRIYRSMKEYSKALSYFQKSISIREQALPEKHPNRAVTYSDIGDVHRLMGDHEKALGFHKKALNIQENVKCNPLECATTYKNLGEPYRGMKDYTTALTYYQKGLKICEDKLAKSRPDSAIIYPNTSKLYFSTQKYSTVMKYVQQAVEIGQEKLSSTHPHLVEYRETFEKIRKKQ</sequence>
<feature type="repeat" description="TPR" evidence="3">
    <location>
        <begin position="283"/>
        <end position="316"/>
    </location>
</feature>
<evidence type="ECO:0000256" key="1">
    <source>
        <dbReference type="ARBA" id="ARBA00022737"/>
    </source>
</evidence>
<dbReference type="PANTHER" id="PTHR45641">
    <property type="entry name" value="TETRATRICOPEPTIDE REPEAT PROTEIN (AFU_ORTHOLOGUE AFUA_6G03870)"/>
    <property type="match status" value="1"/>
</dbReference>
<dbReference type="EMBL" id="CAJOBR010008655">
    <property type="protein sequence ID" value="CAF4882364.1"/>
    <property type="molecule type" value="Genomic_DNA"/>
</dbReference>
<accession>A0A821U3W6</accession>
<feature type="repeat" description="TPR" evidence="3">
    <location>
        <begin position="324"/>
        <end position="357"/>
    </location>
</feature>
<reference evidence="4" key="1">
    <citation type="submission" date="2021-02" db="EMBL/GenBank/DDBJ databases">
        <authorList>
            <person name="Nowell W R."/>
        </authorList>
    </citation>
    <scope>NUCLEOTIDE SEQUENCE</scope>
</reference>
<dbReference type="PANTHER" id="PTHR45641:SF19">
    <property type="entry name" value="NEPHROCYSTIN-3"/>
    <property type="match status" value="1"/>
</dbReference>
<dbReference type="Proteomes" id="UP000663848">
    <property type="component" value="Unassembled WGS sequence"/>
</dbReference>
<keyword evidence="1" id="KW-0677">Repeat</keyword>
<dbReference type="Gene3D" id="1.25.40.10">
    <property type="entry name" value="Tetratricopeptide repeat domain"/>
    <property type="match status" value="2"/>
</dbReference>
<dbReference type="Pfam" id="PF13424">
    <property type="entry name" value="TPR_12"/>
    <property type="match status" value="3"/>
</dbReference>
<evidence type="ECO:0000256" key="2">
    <source>
        <dbReference type="ARBA" id="ARBA00022803"/>
    </source>
</evidence>
<comment type="caution">
    <text evidence="4">The sequence shown here is derived from an EMBL/GenBank/DDBJ whole genome shotgun (WGS) entry which is preliminary data.</text>
</comment>
<feature type="repeat" description="TPR" evidence="3">
    <location>
        <begin position="157"/>
        <end position="190"/>
    </location>
</feature>
<dbReference type="SUPFAM" id="SSF81901">
    <property type="entry name" value="HCP-like"/>
    <property type="match status" value="1"/>
</dbReference>
<dbReference type="PROSITE" id="PS50005">
    <property type="entry name" value="TPR"/>
    <property type="match status" value="5"/>
</dbReference>
<dbReference type="InterPro" id="IPR019734">
    <property type="entry name" value="TPR_rpt"/>
</dbReference>
<dbReference type="InterPro" id="IPR011990">
    <property type="entry name" value="TPR-like_helical_dom_sf"/>
</dbReference>
<evidence type="ECO:0000313" key="5">
    <source>
        <dbReference type="Proteomes" id="UP000663848"/>
    </source>
</evidence>
<feature type="repeat" description="TPR" evidence="3">
    <location>
        <begin position="199"/>
        <end position="232"/>
    </location>
</feature>
<keyword evidence="2 3" id="KW-0802">TPR repeat</keyword>
<dbReference type="SMART" id="SM00028">
    <property type="entry name" value="TPR"/>
    <property type="match status" value="6"/>
</dbReference>
<proteinExistence type="predicted"/>